<organism evidence="1 2">
    <name type="scientific">Sulfurovum riftiae</name>
    <dbReference type="NCBI Taxonomy" id="1630136"/>
    <lineage>
        <taxon>Bacteria</taxon>
        <taxon>Pseudomonadati</taxon>
        <taxon>Campylobacterota</taxon>
        <taxon>Epsilonproteobacteria</taxon>
        <taxon>Campylobacterales</taxon>
        <taxon>Sulfurovaceae</taxon>
        <taxon>Sulfurovum</taxon>
    </lineage>
</organism>
<reference evidence="1 2" key="1">
    <citation type="submission" date="2015-11" db="EMBL/GenBank/DDBJ databases">
        <title>Draft genome of Sulfurovum riftiae 1812E, a member of the Epsilonproteobacteria isolated from the tube of the deep-sea hydrothermal vent tubewom Riftia pachyptila.</title>
        <authorList>
            <person name="Vetriani C."/>
            <person name="Giovannelli D."/>
        </authorList>
    </citation>
    <scope>NUCLEOTIDE SEQUENCE [LARGE SCALE GENOMIC DNA]</scope>
    <source>
        <strain evidence="1 2">1812E</strain>
    </source>
</reference>
<dbReference type="Proteomes" id="UP000075359">
    <property type="component" value="Unassembled WGS sequence"/>
</dbReference>
<gene>
    <name evidence="1" type="ORF">AS592_07935</name>
</gene>
<dbReference type="Pfam" id="PF09982">
    <property type="entry name" value="LpxR"/>
    <property type="match status" value="1"/>
</dbReference>
<dbReference type="STRING" id="1630136.AS592_07935"/>
<dbReference type="AlphaFoldDB" id="A0A151CGT6"/>
<dbReference type="Gene3D" id="2.40.128.140">
    <property type="entry name" value="Outer membrane protein"/>
    <property type="match status" value="1"/>
</dbReference>
<comment type="caution">
    <text evidence="1">The sequence shown here is derived from an EMBL/GenBank/DDBJ whole genome shotgun (WGS) entry which is preliminary data.</text>
</comment>
<dbReference type="InterPro" id="IPR037107">
    <property type="entry name" value="Put_OMP_sf"/>
</dbReference>
<accession>A0A151CGT6</accession>
<sequence length="309" mass="35527">MLRKTVFMVSFLSSVLYSDTVSFTLENDFFGSKEDNHYTNGLFLVWMQDANNSEPFDLILDDLQTNTAVSFAHQMFTPIDKEATEPIWDDLPYAGYAKFNFLLYKSAKNYFHEFGINFGAVGPITHAEQIQSFFHKVVGDGKFKGWDNQLGNRFMAGISYQFAYKTDPFDLYGYKLDAIGNIRGEVGNFYTGALTSATVRLSSFAQKSFITAGSFMVTDESDLLHIDDVDGFNWDLSFGIFANIVHNYYIVDEGIDEGYRIEPMENTIGWQAAFNLMYDSWRYTYKIKSSHVNDQRHKRWGGMTISWHF</sequence>
<evidence type="ECO:0008006" key="3">
    <source>
        <dbReference type="Google" id="ProtNLM"/>
    </source>
</evidence>
<evidence type="ECO:0000313" key="2">
    <source>
        <dbReference type="Proteomes" id="UP000075359"/>
    </source>
</evidence>
<dbReference type="EMBL" id="LNKT01000012">
    <property type="protein sequence ID" value="KYJ86748.1"/>
    <property type="molecule type" value="Genomic_DNA"/>
</dbReference>
<protein>
    <recommendedName>
        <fullName evidence="3">Lipid A deacylase LpxR family protein</fullName>
    </recommendedName>
</protein>
<dbReference type="OrthoDB" id="9776275at2"/>
<keyword evidence="2" id="KW-1185">Reference proteome</keyword>
<name>A0A151CGT6_9BACT</name>
<evidence type="ECO:0000313" key="1">
    <source>
        <dbReference type="EMBL" id="KYJ86748.1"/>
    </source>
</evidence>
<proteinExistence type="predicted"/>
<dbReference type="RefSeq" id="WP_067330054.1">
    <property type="nucleotide sequence ID" value="NZ_LNKT01000012.1"/>
</dbReference>
<dbReference type="InterPro" id="IPR018707">
    <property type="entry name" value="LpxR"/>
</dbReference>